<dbReference type="VEuPathDB" id="MicrosporidiaDB:AAJ76_3600038661"/>
<dbReference type="RefSeq" id="XP_024330759.1">
    <property type="nucleotide sequence ID" value="XM_024475333.1"/>
</dbReference>
<evidence type="ECO:0000313" key="1">
    <source>
        <dbReference type="EMBL" id="KKO75017.1"/>
    </source>
</evidence>
<proteinExistence type="predicted"/>
<dbReference type="GeneID" id="36320271"/>
<dbReference type="EMBL" id="JPQZ01000036">
    <property type="protein sequence ID" value="KKO75017.1"/>
    <property type="molecule type" value="Genomic_DNA"/>
</dbReference>
<evidence type="ECO:0000313" key="2">
    <source>
        <dbReference type="Proteomes" id="UP000034350"/>
    </source>
</evidence>
<protein>
    <submittedName>
        <fullName evidence="1">Uncharacterized protein</fullName>
    </submittedName>
</protein>
<sequence length="131" mass="15244">MIKKDTRFVDLPQNVKQKLINIHRLSHQVYITPEKMSIPSSTELYTQIINLQTSSLQKNLNSISNNFNILKELPGKVDMSYVEAQLRDNIANLKNEVKTYKEIDRNVDFCGVLETTFKILNKRYDAVNKKI</sequence>
<keyword evidence="2" id="KW-1185">Reference proteome</keyword>
<reference evidence="1 2" key="1">
    <citation type="journal article" date="2015" name="Environ. Microbiol.">
        <title>Genome analyses suggest the presence of polyploidy and recent human-driven expansions in eight global populations of the honeybee pathogen Nosema ceranae.</title>
        <authorList>
            <person name="Pelin A."/>
            <person name="Selman M."/>
            <person name="Aris-Brosou S."/>
            <person name="Farinelli L."/>
            <person name="Corradi N."/>
        </authorList>
    </citation>
    <scope>NUCLEOTIDE SEQUENCE [LARGE SCALE GENOMIC DNA]</scope>
    <source>
        <strain evidence="1 2">PA08 1199</strain>
    </source>
</reference>
<name>A0A0F9YR38_9MICR</name>
<dbReference type="OMA" id="HYKNNIN"/>
<dbReference type="Proteomes" id="UP000034350">
    <property type="component" value="Unassembled WGS sequence"/>
</dbReference>
<dbReference type="VEuPathDB" id="MicrosporidiaDB:NCER_101745"/>
<gene>
    <name evidence="1" type="ORF">AAJ76_3600038661</name>
</gene>
<dbReference type="VEuPathDB" id="MicrosporidiaDB:G9O61_00g019820"/>
<comment type="caution">
    <text evidence="1">The sequence shown here is derived from an EMBL/GenBank/DDBJ whole genome shotgun (WGS) entry which is preliminary data.</text>
</comment>
<organism evidence="1 2">
    <name type="scientific">Vairimorpha ceranae</name>
    <dbReference type="NCBI Taxonomy" id="40302"/>
    <lineage>
        <taxon>Eukaryota</taxon>
        <taxon>Fungi</taxon>
        <taxon>Fungi incertae sedis</taxon>
        <taxon>Microsporidia</taxon>
        <taxon>Nosematidae</taxon>
        <taxon>Vairimorpha</taxon>
    </lineage>
</organism>
<accession>A0A0F9YR38</accession>
<dbReference type="AlphaFoldDB" id="A0A0F9YR38"/>
<dbReference type="OrthoDB" id="2189745at2759"/>